<dbReference type="Proteomes" id="UP000600080">
    <property type="component" value="Unassembled WGS sequence"/>
</dbReference>
<organism evidence="2 3">
    <name type="scientific">Streptomyces kronopolitis</name>
    <dbReference type="NCBI Taxonomy" id="1612435"/>
    <lineage>
        <taxon>Bacteria</taxon>
        <taxon>Bacillati</taxon>
        <taxon>Actinomycetota</taxon>
        <taxon>Actinomycetes</taxon>
        <taxon>Kitasatosporales</taxon>
        <taxon>Streptomycetaceae</taxon>
        <taxon>Streptomyces</taxon>
    </lineage>
</organism>
<sequence>MPNEVPHTVPDETALLIADVFEAAGALRRLGEQTAAAEGLTQARWQLMSVVCEDPLTVPQAARRLGVSRQNIQRVANDLVAFELAAYAPNPDHRGSPLLALTPRGAEALARVTDRATTLHRTLFADLPDEEIASTRASLRRLLTALDRHEGAAGKR</sequence>
<gene>
    <name evidence="2" type="ORF">GCM10012285_65780</name>
</gene>
<dbReference type="InterPro" id="IPR036388">
    <property type="entry name" value="WH-like_DNA-bd_sf"/>
</dbReference>
<dbReference type="Pfam" id="PF12802">
    <property type="entry name" value="MarR_2"/>
    <property type="match status" value="1"/>
</dbReference>
<keyword evidence="3" id="KW-1185">Reference proteome</keyword>
<dbReference type="SUPFAM" id="SSF46785">
    <property type="entry name" value="Winged helix' DNA-binding domain"/>
    <property type="match status" value="1"/>
</dbReference>
<protein>
    <recommendedName>
        <fullName evidence="1">HTH marR-type domain-containing protein</fullName>
    </recommendedName>
</protein>
<feature type="domain" description="HTH marR-type" evidence="1">
    <location>
        <begin position="13"/>
        <end position="144"/>
    </location>
</feature>
<evidence type="ECO:0000313" key="3">
    <source>
        <dbReference type="Proteomes" id="UP000600080"/>
    </source>
</evidence>
<dbReference type="InterPro" id="IPR036390">
    <property type="entry name" value="WH_DNA-bd_sf"/>
</dbReference>
<dbReference type="PANTHER" id="PTHR33164:SF43">
    <property type="entry name" value="HTH-TYPE TRANSCRIPTIONAL REPRESSOR YETL"/>
    <property type="match status" value="1"/>
</dbReference>
<proteinExistence type="predicted"/>
<dbReference type="InterPro" id="IPR000835">
    <property type="entry name" value="HTH_MarR-typ"/>
</dbReference>
<dbReference type="EMBL" id="BMND01000058">
    <property type="protein sequence ID" value="GGN64073.1"/>
    <property type="molecule type" value="Genomic_DNA"/>
</dbReference>
<evidence type="ECO:0000259" key="1">
    <source>
        <dbReference type="PROSITE" id="PS50995"/>
    </source>
</evidence>
<comment type="caution">
    <text evidence="2">The sequence shown here is derived from an EMBL/GenBank/DDBJ whole genome shotgun (WGS) entry which is preliminary data.</text>
</comment>
<dbReference type="Gene3D" id="1.10.10.10">
    <property type="entry name" value="Winged helix-like DNA-binding domain superfamily/Winged helix DNA-binding domain"/>
    <property type="match status" value="1"/>
</dbReference>
<evidence type="ECO:0000313" key="2">
    <source>
        <dbReference type="EMBL" id="GGN64073.1"/>
    </source>
</evidence>
<reference evidence="3" key="1">
    <citation type="journal article" date="2019" name="Int. J. Syst. Evol. Microbiol.">
        <title>The Global Catalogue of Microorganisms (GCM) 10K type strain sequencing project: providing services to taxonomists for standard genome sequencing and annotation.</title>
        <authorList>
            <consortium name="The Broad Institute Genomics Platform"/>
            <consortium name="The Broad Institute Genome Sequencing Center for Infectious Disease"/>
            <person name="Wu L."/>
            <person name="Ma J."/>
        </authorList>
    </citation>
    <scope>NUCLEOTIDE SEQUENCE [LARGE SCALE GENOMIC DNA]</scope>
    <source>
        <strain evidence="3">CGMCC 4.7323</strain>
    </source>
</reference>
<dbReference type="RefSeq" id="WP_229700306.1">
    <property type="nucleotide sequence ID" value="NZ_BMND01000058.1"/>
</dbReference>
<dbReference type="InterPro" id="IPR039422">
    <property type="entry name" value="MarR/SlyA-like"/>
</dbReference>
<dbReference type="SMART" id="SM00347">
    <property type="entry name" value="HTH_MARR"/>
    <property type="match status" value="1"/>
</dbReference>
<dbReference type="PROSITE" id="PS50995">
    <property type="entry name" value="HTH_MARR_2"/>
    <property type="match status" value="1"/>
</dbReference>
<dbReference type="PANTHER" id="PTHR33164">
    <property type="entry name" value="TRANSCRIPTIONAL REGULATOR, MARR FAMILY"/>
    <property type="match status" value="1"/>
</dbReference>
<dbReference type="GeneID" id="301552250"/>
<name>A0ABQ2K3G7_9ACTN</name>
<accession>A0ABQ2K3G7</accession>